<dbReference type="AlphaFoldDB" id="A0A1I0P8D6"/>
<protein>
    <submittedName>
        <fullName evidence="2">Uncharacterized protein</fullName>
    </submittedName>
</protein>
<name>A0A1I0P8D6_9RHOB</name>
<keyword evidence="3" id="KW-1185">Reference proteome</keyword>
<dbReference type="STRING" id="1173584.SAMN05444851_1379"/>
<dbReference type="EMBL" id="FOJB01000001">
    <property type="protein sequence ID" value="SEW09793.1"/>
    <property type="molecule type" value="Genomic_DNA"/>
</dbReference>
<feature type="compositionally biased region" description="Low complexity" evidence="1">
    <location>
        <begin position="256"/>
        <end position="266"/>
    </location>
</feature>
<proteinExistence type="predicted"/>
<organism evidence="2 3">
    <name type="scientific">Aliiroseovarius sediminilitoris</name>
    <dbReference type="NCBI Taxonomy" id="1173584"/>
    <lineage>
        <taxon>Bacteria</taxon>
        <taxon>Pseudomonadati</taxon>
        <taxon>Pseudomonadota</taxon>
        <taxon>Alphaproteobacteria</taxon>
        <taxon>Rhodobacterales</taxon>
        <taxon>Paracoccaceae</taxon>
        <taxon>Aliiroseovarius</taxon>
    </lineage>
</organism>
<evidence type="ECO:0000313" key="3">
    <source>
        <dbReference type="Proteomes" id="UP000199650"/>
    </source>
</evidence>
<gene>
    <name evidence="2" type="ORF">SAMN05444851_1379</name>
</gene>
<reference evidence="2 3" key="1">
    <citation type="submission" date="2016-10" db="EMBL/GenBank/DDBJ databases">
        <authorList>
            <person name="de Groot N.N."/>
        </authorList>
    </citation>
    <scope>NUCLEOTIDE SEQUENCE [LARGE SCALE GENOMIC DNA]</scope>
    <source>
        <strain evidence="2 3">DSM 29439</strain>
    </source>
</reference>
<evidence type="ECO:0000256" key="1">
    <source>
        <dbReference type="SAM" id="MobiDB-lite"/>
    </source>
</evidence>
<dbReference type="Proteomes" id="UP000199650">
    <property type="component" value="Unassembled WGS sequence"/>
</dbReference>
<evidence type="ECO:0000313" key="2">
    <source>
        <dbReference type="EMBL" id="SEW09793.1"/>
    </source>
</evidence>
<sequence>MGLLLKPVHLSKPRCPVLRVTCAPSIKWAGQSSYIACASSGLPEPDGGISVSGCAQARGGMGSSRGPHACARSWCIRSWSTRPSSASRSDRCDKRCRPRSRNAKRAKRCRSQSLHDPAFRNGPVIPGWQSWTQCAWRFRWGGVAKPDPGSANDVVAPLITARRDGMGDMIKPTVRLRPAAFDLTHACVSTHEFAGWHVMRGSDKFSDLSRGTQPAVSPCRQRAFSSRRVSSLPPLSSSARLSFSLAFSCRLFPQSARPPSQSSCPPRQHPWELSH</sequence>
<accession>A0A1I0P8D6</accession>
<feature type="region of interest" description="Disordered" evidence="1">
    <location>
        <begin position="256"/>
        <end position="275"/>
    </location>
</feature>